<sequence length="285" mass="32431">MFDCTGRRFQNVEVGPNAEAKKFYRLVEEGKKPLYPGCTNFSMLSFIIRLYRLKCVHGITESGFSDLLILIKEAFPEANVPISFTATKNIIKDLGLDYQKIHACPNSCMFDKKNFNGAIETRQSAEPLTGTEVEQLLFGYKNQSIFFDLPYWKNNPLRHNLDVMHIEKNICDSILGTLLNISGKSKDHLAARFDLQEMGIRKSLHPMESADGKSYEINAALFDMSNKEKDIFCKVLKNAKLPYGCASNISRYVHTNEGKILGYKSHDAHFILHYLLQFAVKKSVN</sequence>
<dbReference type="Proteomes" id="UP000077755">
    <property type="component" value="Chromosome 2"/>
</dbReference>
<evidence type="ECO:0000313" key="1">
    <source>
        <dbReference type="EMBL" id="WOG86281.1"/>
    </source>
</evidence>
<gene>
    <name evidence="1" type="ORF">DCAR_0205482</name>
</gene>
<dbReference type="EMBL" id="CP093344">
    <property type="protein sequence ID" value="WOG86281.1"/>
    <property type="molecule type" value="Genomic_DNA"/>
</dbReference>
<protein>
    <submittedName>
        <fullName evidence="1">Uncharacterized protein</fullName>
    </submittedName>
</protein>
<proteinExistence type="predicted"/>
<name>A0AAF1AN63_DAUCS</name>
<evidence type="ECO:0000313" key="2">
    <source>
        <dbReference type="Proteomes" id="UP000077755"/>
    </source>
</evidence>
<dbReference type="PANTHER" id="PTHR10775:SF190">
    <property type="entry name" value="TNP2-LIKE TRANSPOSON PROTEIN"/>
    <property type="match status" value="1"/>
</dbReference>
<reference evidence="1" key="1">
    <citation type="journal article" date="2016" name="Nat. Genet.">
        <title>A high-quality carrot genome assembly provides new insights into carotenoid accumulation and asterid genome evolution.</title>
        <authorList>
            <person name="Iorizzo M."/>
            <person name="Ellison S."/>
            <person name="Senalik D."/>
            <person name="Zeng P."/>
            <person name="Satapoomin P."/>
            <person name="Huang J."/>
            <person name="Bowman M."/>
            <person name="Iovene M."/>
            <person name="Sanseverino W."/>
            <person name="Cavagnaro P."/>
            <person name="Yildiz M."/>
            <person name="Macko-Podgorni A."/>
            <person name="Moranska E."/>
            <person name="Grzebelus E."/>
            <person name="Grzebelus D."/>
            <person name="Ashrafi H."/>
            <person name="Zheng Z."/>
            <person name="Cheng S."/>
            <person name="Spooner D."/>
            <person name="Van Deynze A."/>
            <person name="Simon P."/>
        </authorList>
    </citation>
    <scope>NUCLEOTIDE SEQUENCE</scope>
    <source>
        <tissue evidence="1">Leaf</tissue>
    </source>
</reference>
<reference evidence="1" key="2">
    <citation type="submission" date="2022-03" db="EMBL/GenBank/DDBJ databases">
        <title>Draft title - Genomic analysis of global carrot germplasm unveils the trajectory of domestication and the origin of high carotenoid orange carrot.</title>
        <authorList>
            <person name="Iorizzo M."/>
            <person name="Ellison S."/>
            <person name="Senalik D."/>
            <person name="Macko-Podgorni A."/>
            <person name="Grzebelus D."/>
            <person name="Bostan H."/>
            <person name="Rolling W."/>
            <person name="Curaba J."/>
            <person name="Simon P."/>
        </authorList>
    </citation>
    <scope>NUCLEOTIDE SEQUENCE</scope>
    <source>
        <tissue evidence="1">Leaf</tissue>
    </source>
</reference>
<dbReference type="PANTHER" id="PTHR10775">
    <property type="entry name" value="OS08G0208400 PROTEIN"/>
    <property type="match status" value="1"/>
</dbReference>
<keyword evidence="2" id="KW-1185">Reference proteome</keyword>
<organism evidence="1 2">
    <name type="scientific">Daucus carota subsp. sativus</name>
    <name type="common">Carrot</name>
    <dbReference type="NCBI Taxonomy" id="79200"/>
    <lineage>
        <taxon>Eukaryota</taxon>
        <taxon>Viridiplantae</taxon>
        <taxon>Streptophyta</taxon>
        <taxon>Embryophyta</taxon>
        <taxon>Tracheophyta</taxon>
        <taxon>Spermatophyta</taxon>
        <taxon>Magnoliopsida</taxon>
        <taxon>eudicotyledons</taxon>
        <taxon>Gunneridae</taxon>
        <taxon>Pentapetalae</taxon>
        <taxon>asterids</taxon>
        <taxon>campanulids</taxon>
        <taxon>Apiales</taxon>
        <taxon>Apiaceae</taxon>
        <taxon>Apioideae</taxon>
        <taxon>Scandiceae</taxon>
        <taxon>Daucinae</taxon>
        <taxon>Daucus</taxon>
        <taxon>Daucus sect. Daucus</taxon>
    </lineage>
</organism>
<accession>A0AAF1AN63</accession>
<dbReference type="AlphaFoldDB" id="A0AAF1AN63"/>